<name>A0ABT9XSC1_9BACI</name>
<protein>
    <submittedName>
        <fullName evidence="1">Uncharacterized protein</fullName>
    </submittedName>
</protein>
<reference evidence="1 2" key="1">
    <citation type="submission" date="2023-07" db="EMBL/GenBank/DDBJ databases">
        <title>Genomic Encyclopedia of Type Strains, Phase IV (KMG-IV): sequencing the most valuable type-strain genomes for metagenomic binning, comparative biology and taxonomic classification.</title>
        <authorList>
            <person name="Goeker M."/>
        </authorList>
    </citation>
    <scope>NUCLEOTIDE SEQUENCE [LARGE SCALE GENOMIC DNA]</scope>
    <source>
        <strain evidence="1 2">DSM 27594</strain>
    </source>
</reference>
<comment type="caution">
    <text evidence="1">The sequence shown here is derived from an EMBL/GenBank/DDBJ whole genome shotgun (WGS) entry which is preliminary data.</text>
</comment>
<proteinExistence type="predicted"/>
<evidence type="ECO:0000313" key="1">
    <source>
        <dbReference type="EMBL" id="MDQ0198386.1"/>
    </source>
</evidence>
<evidence type="ECO:0000313" key="2">
    <source>
        <dbReference type="Proteomes" id="UP001224122"/>
    </source>
</evidence>
<dbReference type="Proteomes" id="UP001224122">
    <property type="component" value="Unassembled WGS sequence"/>
</dbReference>
<accession>A0ABT9XSC1</accession>
<gene>
    <name evidence="1" type="ORF">J2S10_001527</name>
</gene>
<organism evidence="1 2">
    <name type="scientific">Neobacillus ginsengisoli</name>
    <dbReference type="NCBI Taxonomy" id="904295"/>
    <lineage>
        <taxon>Bacteria</taxon>
        <taxon>Bacillati</taxon>
        <taxon>Bacillota</taxon>
        <taxon>Bacilli</taxon>
        <taxon>Bacillales</taxon>
        <taxon>Bacillaceae</taxon>
        <taxon>Neobacillus</taxon>
    </lineage>
</organism>
<dbReference type="RefSeq" id="WP_307406093.1">
    <property type="nucleotide sequence ID" value="NZ_JAUSTW010000002.1"/>
</dbReference>
<dbReference type="EMBL" id="JAUSTW010000002">
    <property type="protein sequence ID" value="MDQ0198386.1"/>
    <property type="molecule type" value="Genomic_DNA"/>
</dbReference>
<sequence length="114" mass="13442">MQTPNLRDFYQKALIPIGLNDRNALMETRNQKMTPLTHWLIALESEQLPQAKEYFHWKVSIYPSNTEGTFEWRKPFYSSSNLECFDSAIELARLFETYSKNDQLFASTLQEKIS</sequence>
<keyword evidence="2" id="KW-1185">Reference proteome</keyword>